<dbReference type="Proteomes" id="UP000034911">
    <property type="component" value="Unassembled WGS sequence"/>
</dbReference>
<evidence type="ECO:0000256" key="4">
    <source>
        <dbReference type="ARBA" id="ARBA00022801"/>
    </source>
</evidence>
<evidence type="ECO:0000313" key="8">
    <source>
        <dbReference type="EMBL" id="KKU14050.1"/>
    </source>
</evidence>
<protein>
    <recommendedName>
        <fullName evidence="6 7">Ribonuclease P protein component</fullName>
        <shortName evidence="6">RNase P protein</shortName>
        <shortName evidence="6">RNaseP protein</shortName>
        <ecNumber evidence="6 7">3.1.26.5</ecNumber>
    </recommendedName>
    <alternativeName>
        <fullName evidence="6">Protein C5</fullName>
    </alternativeName>
</protein>
<keyword evidence="2 6" id="KW-0540">Nuclease</keyword>
<dbReference type="EMBL" id="LCLH01000007">
    <property type="protein sequence ID" value="KKU14050.1"/>
    <property type="molecule type" value="Genomic_DNA"/>
</dbReference>
<name>A0A0G1QZF0_9BACT</name>
<evidence type="ECO:0000256" key="6">
    <source>
        <dbReference type="HAMAP-Rule" id="MF_00227"/>
    </source>
</evidence>
<dbReference type="InterPro" id="IPR000100">
    <property type="entry name" value="RNase_P"/>
</dbReference>
<dbReference type="Pfam" id="PF00825">
    <property type="entry name" value="Ribonuclease_P"/>
    <property type="match status" value="1"/>
</dbReference>
<dbReference type="PATRIC" id="fig|1619050.3.peg.175"/>
<dbReference type="PANTHER" id="PTHR33992">
    <property type="entry name" value="RIBONUCLEASE P PROTEIN COMPONENT"/>
    <property type="match status" value="1"/>
</dbReference>
<reference evidence="8 9" key="1">
    <citation type="journal article" date="2015" name="Nature">
        <title>rRNA introns, odd ribosomes, and small enigmatic genomes across a large radiation of phyla.</title>
        <authorList>
            <person name="Brown C.T."/>
            <person name="Hug L.A."/>
            <person name="Thomas B.C."/>
            <person name="Sharon I."/>
            <person name="Castelle C.J."/>
            <person name="Singh A."/>
            <person name="Wilkins M.J."/>
            <person name="Williams K.H."/>
            <person name="Banfield J.F."/>
        </authorList>
    </citation>
    <scope>NUCLEOTIDE SEQUENCE [LARGE SCALE GENOMIC DNA]</scope>
</reference>
<gene>
    <name evidence="6" type="primary">rnpA</name>
    <name evidence="8" type="ORF">UX20_C0007G0028</name>
</gene>
<evidence type="ECO:0000256" key="5">
    <source>
        <dbReference type="ARBA" id="ARBA00022884"/>
    </source>
</evidence>
<sequence length="116" mass="13511">MLKKTHRLRKSKDYKRLVQNSRSYRFGALSVRVKPNQKNITRVGVVAGIAISKKAVVRNRVRRQLQEIMRLFLKEEKVRQGFDIMVRPDARAISLSYDKLRETLGNILQKVGVYAN</sequence>
<evidence type="ECO:0000256" key="1">
    <source>
        <dbReference type="ARBA" id="ARBA00022694"/>
    </source>
</evidence>
<dbReference type="InterPro" id="IPR020568">
    <property type="entry name" value="Ribosomal_Su5_D2-typ_SF"/>
</dbReference>
<comment type="function">
    <text evidence="6">RNaseP catalyzes the removal of the 5'-leader sequence from pre-tRNA to produce the mature 5'-terminus. It can also cleave other RNA substrates such as 4.5S RNA. The protein component plays an auxiliary but essential role in vivo by binding to the 5'-leader sequence and broadening the substrate specificity of the ribozyme.</text>
</comment>
<comment type="caution">
    <text evidence="8">The sequence shown here is derived from an EMBL/GenBank/DDBJ whole genome shotgun (WGS) entry which is preliminary data.</text>
</comment>
<dbReference type="SUPFAM" id="SSF54211">
    <property type="entry name" value="Ribosomal protein S5 domain 2-like"/>
    <property type="match status" value="1"/>
</dbReference>
<dbReference type="GO" id="GO:0000049">
    <property type="term" value="F:tRNA binding"/>
    <property type="evidence" value="ECO:0007669"/>
    <property type="project" value="UniProtKB-UniRule"/>
</dbReference>
<evidence type="ECO:0000256" key="7">
    <source>
        <dbReference type="NCBIfam" id="TIGR00188"/>
    </source>
</evidence>
<dbReference type="NCBIfam" id="TIGR00188">
    <property type="entry name" value="rnpA"/>
    <property type="match status" value="1"/>
</dbReference>
<evidence type="ECO:0000256" key="2">
    <source>
        <dbReference type="ARBA" id="ARBA00022722"/>
    </source>
</evidence>
<dbReference type="InterPro" id="IPR014721">
    <property type="entry name" value="Ribsml_uS5_D2-typ_fold_subgr"/>
</dbReference>
<dbReference type="GO" id="GO:0004526">
    <property type="term" value="F:ribonuclease P activity"/>
    <property type="evidence" value="ECO:0007669"/>
    <property type="project" value="UniProtKB-UniRule"/>
</dbReference>
<comment type="catalytic activity">
    <reaction evidence="6">
        <text>Endonucleolytic cleavage of RNA, removing 5'-extranucleotides from tRNA precursor.</text>
        <dbReference type="EC" id="3.1.26.5"/>
    </reaction>
</comment>
<keyword evidence="4 6" id="KW-0378">Hydrolase</keyword>
<comment type="similarity">
    <text evidence="6">Belongs to the RnpA family.</text>
</comment>
<dbReference type="GO" id="GO:0001682">
    <property type="term" value="P:tRNA 5'-leader removal"/>
    <property type="evidence" value="ECO:0007669"/>
    <property type="project" value="UniProtKB-UniRule"/>
</dbReference>
<dbReference type="Gene3D" id="3.30.230.10">
    <property type="match status" value="1"/>
</dbReference>
<keyword evidence="1 6" id="KW-0819">tRNA processing</keyword>
<dbReference type="STRING" id="1619050.UX20_C0007G0028"/>
<dbReference type="GO" id="GO:0042781">
    <property type="term" value="F:3'-tRNA processing endoribonuclease activity"/>
    <property type="evidence" value="ECO:0007669"/>
    <property type="project" value="TreeGrafter"/>
</dbReference>
<dbReference type="PANTHER" id="PTHR33992:SF1">
    <property type="entry name" value="RIBONUCLEASE P PROTEIN COMPONENT"/>
    <property type="match status" value="1"/>
</dbReference>
<dbReference type="EC" id="3.1.26.5" evidence="6 7"/>
<keyword evidence="3 6" id="KW-0255">Endonuclease</keyword>
<comment type="subunit">
    <text evidence="6">Consists of a catalytic RNA component (M1 or rnpB) and a protein subunit.</text>
</comment>
<proteinExistence type="inferred from homology"/>
<accession>A0A0G1QZF0</accession>
<organism evidence="8 9">
    <name type="scientific">Candidatus Magasanikbacteria bacterium GW2011_GWC2_45_8</name>
    <dbReference type="NCBI Taxonomy" id="1619050"/>
    <lineage>
        <taxon>Bacteria</taxon>
        <taxon>Candidatus Magasanikiibacteriota</taxon>
    </lineage>
</organism>
<dbReference type="HAMAP" id="MF_00227">
    <property type="entry name" value="RNase_P"/>
    <property type="match status" value="1"/>
</dbReference>
<dbReference type="GO" id="GO:0030677">
    <property type="term" value="C:ribonuclease P complex"/>
    <property type="evidence" value="ECO:0007669"/>
    <property type="project" value="TreeGrafter"/>
</dbReference>
<dbReference type="AlphaFoldDB" id="A0A0G1QZF0"/>
<keyword evidence="5 6" id="KW-0694">RNA-binding</keyword>
<evidence type="ECO:0000256" key="3">
    <source>
        <dbReference type="ARBA" id="ARBA00022759"/>
    </source>
</evidence>
<evidence type="ECO:0000313" key="9">
    <source>
        <dbReference type="Proteomes" id="UP000034911"/>
    </source>
</evidence>